<dbReference type="SUPFAM" id="SSF103481">
    <property type="entry name" value="Multidrug resistance efflux transporter EmrE"/>
    <property type="match status" value="1"/>
</dbReference>
<gene>
    <name evidence="7" type="ORF">GSBLH_T00002338001</name>
</gene>
<accession>D8M2J9</accession>
<evidence type="ECO:0000256" key="2">
    <source>
        <dbReference type="ARBA" id="ARBA00022692"/>
    </source>
</evidence>
<proteinExistence type="predicted"/>
<organism evidence="7">
    <name type="scientific">Blastocystis hominis</name>
    <dbReference type="NCBI Taxonomy" id="12968"/>
    <lineage>
        <taxon>Eukaryota</taxon>
        <taxon>Sar</taxon>
        <taxon>Stramenopiles</taxon>
        <taxon>Bigyra</taxon>
        <taxon>Opalozoa</taxon>
        <taxon>Opalinata</taxon>
        <taxon>Blastocystidae</taxon>
        <taxon>Blastocystis</taxon>
    </lineage>
</organism>
<dbReference type="InterPro" id="IPR004853">
    <property type="entry name" value="Sugar_P_trans_dom"/>
</dbReference>
<dbReference type="InterPro" id="IPR050186">
    <property type="entry name" value="TPT_transporter"/>
</dbReference>
<sequence length="263" mass="29228">MRFSFSTAKKVFPLSALFCLTVTMSNLCLKYVEVSFYQISRSLGIPMIPFINYILFGEHTTVQTLLSCFTIVFGYIAGVEGEINFSLKGTLFGVGASLVGAFYTIFLQRYLKDVIKNSWELTFYNNLNSCAILPLLCLAMGEVEVVWAHRAELSLSFFVWTAFAGIVGLFVGIATQMQIKYTSSLSHNISGVMKNCIQSFIGAAIYQTPLTLKGICGVLLVVGGSFSYAFERIQLSTLPKQEEQTRLIQRDVEKGSTYRSNSC</sequence>
<reference evidence="7" key="1">
    <citation type="submission" date="2010-02" db="EMBL/GenBank/DDBJ databases">
        <title>Sequencing and annotation of the Blastocystis hominis genome.</title>
        <authorList>
            <person name="Wincker P."/>
        </authorList>
    </citation>
    <scope>NUCLEOTIDE SEQUENCE</scope>
    <source>
        <strain evidence="7">Singapore isolate B</strain>
    </source>
</reference>
<dbReference type="FunCoup" id="D8M2J9">
    <property type="interactions" value="44"/>
</dbReference>
<comment type="subcellular location">
    <subcellularLocation>
        <location evidence="1">Membrane</location>
        <topology evidence="1">Multi-pass membrane protein</topology>
    </subcellularLocation>
</comment>
<feature type="transmembrane region" description="Helical" evidence="5">
    <location>
        <begin position="153"/>
        <end position="174"/>
    </location>
</feature>
<feature type="transmembrane region" description="Helical" evidence="5">
    <location>
        <begin position="54"/>
        <end position="77"/>
    </location>
</feature>
<dbReference type="RefSeq" id="XP_012896336.1">
    <property type="nucleotide sequence ID" value="XM_013040882.1"/>
</dbReference>
<evidence type="ECO:0000313" key="7">
    <source>
        <dbReference type="EMBL" id="CBK22288.2"/>
    </source>
</evidence>
<dbReference type="InterPro" id="IPR037185">
    <property type="entry name" value="EmrE-like"/>
</dbReference>
<dbReference type="PANTHER" id="PTHR11132">
    <property type="entry name" value="SOLUTE CARRIER FAMILY 35"/>
    <property type="match status" value="1"/>
</dbReference>
<dbReference type="GO" id="GO:0016020">
    <property type="term" value="C:membrane"/>
    <property type="evidence" value="ECO:0007669"/>
    <property type="project" value="UniProtKB-SubCell"/>
</dbReference>
<evidence type="ECO:0000256" key="4">
    <source>
        <dbReference type="ARBA" id="ARBA00023136"/>
    </source>
</evidence>
<keyword evidence="3 5" id="KW-1133">Transmembrane helix</keyword>
<feature type="transmembrane region" description="Helical" evidence="5">
    <location>
        <begin position="89"/>
        <end position="111"/>
    </location>
</feature>
<keyword evidence="8" id="KW-1185">Reference proteome</keyword>
<evidence type="ECO:0000259" key="6">
    <source>
        <dbReference type="Pfam" id="PF03151"/>
    </source>
</evidence>
<evidence type="ECO:0000256" key="3">
    <source>
        <dbReference type="ARBA" id="ARBA00022989"/>
    </source>
</evidence>
<protein>
    <recommendedName>
        <fullName evidence="6">Sugar phosphate transporter domain-containing protein</fullName>
    </recommendedName>
</protein>
<dbReference type="OrthoDB" id="5547497at2759"/>
<dbReference type="OMA" id="IHAVLIK"/>
<dbReference type="Proteomes" id="UP000008312">
    <property type="component" value="Unassembled WGS sequence"/>
</dbReference>
<keyword evidence="2 5" id="KW-0812">Transmembrane</keyword>
<dbReference type="AlphaFoldDB" id="D8M2J9"/>
<dbReference type="EMBL" id="FN668649">
    <property type="protein sequence ID" value="CBK22288.2"/>
    <property type="molecule type" value="Genomic_DNA"/>
</dbReference>
<feature type="domain" description="Sugar phosphate transporter" evidence="6">
    <location>
        <begin position="4"/>
        <end position="228"/>
    </location>
</feature>
<dbReference type="Pfam" id="PF03151">
    <property type="entry name" value="TPT"/>
    <property type="match status" value="1"/>
</dbReference>
<evidence type="ECO:0000256" key="5">
    <source>
        <dbReference type="SAM" id="Phobius"/>
    </source>
</evidence>
<evidence type="ECO:0000256" key="1">
    <source>
        <dbReference type="ARBA" id="ARBA00004141"/>
    </source>
</evidence>
<dbReference type="GeneID" id="24919515"/>
<feature type="transmembrane region" description="Helical" evidence="5">
    <location>
        <begin position="210"/>
        <end position="230"/>
    </location>
</feature>
<name>D8M2J9_BLAHO</name>
<evidence type="ECO:0000313" key="8">
    <source>
        <dbReference type="Proteomes" id="UP000008312"/>
    </source>
</evidence>
<dbReference type="InParanoid" id="D8M2J9"/>
<keyword evidence="4 5" id="KW-0472">Membrane</keyword>